<name>A0A3B0N2V9_THEAN</name>
<dbReference type="AlphaFoldDB" id="A0A3B0N2V9"/>
<proteinExistence type="predicted"/>
<gene>
    <name evidence="1" type="ORF">TAT_000012900</name>
    <name evidence="2" type="ORF">TAV_000012700</name>
</gene>
<evidence type="ECO:0000313" key="2">
    <source>
        <dbReference type="EMBL" id="SVP89436.1"/>
    </source>
</evidence>
<sequence>MLTNNLEMTEVVLSIYVHRCGINDGGTKYTIKLYIFCTFATCCQDSKFKHENSFKIPLKLHTKIRYNSMKLILFYFSQNLPIKHDLNIMPMPFNCTYFAFTKIIENHSIYICFIKLFPFF</sequence>
<dbReference type="VEuPathDB" id="PiroplasmaDB:TA19915"/>
<dbReference type="EMBL" id="UIVS01000001">
    <property type="protein sequence ID" value="SVP89436.1"/>
    <property type="molecule type" value="Genomic_DNA"/>
</dbReference>
<reference evidence="2" key="1">
    <citation type="submission" date="2018-07" db="EMBL/GenBank/DDBJ databases">
        <authorList>
            <person name="Quirk P.G."/>
            <person name="Krulwich T.A."/>
        </authorList>
    </citation>
    <scope>NUCLEOTIDE SEQUENCE</scope>
    <source>
        <strain evidence="2">Anand</strain>
    </source>
</reference>
<dbReference type="EMBL" id="UIVT01000001">
    <property type="protein sequence ID" value="SVP88266.1"/>
    <property type="molecule type" value="Genomic_DNA"/>
</dbReference>
<evidence type="ECO:0000313" key="1">
    <source>
        <dbReference type="EMBL" id="SVP88266.1"/>
    </source>
</evidence>
<accession>A0A3B0N2V9</accession>
<protein>
    <submittedName>
        <fullName evidence="2">Uncharacterized protein</fullName>
    </submittedName>
</protein>
<organism evidence="2">
    <name type="scientific">Theileria annulata</name>
    <dbReference type="NCBI Taxonomy" id="5874"/>
    <lineage>
        <taxon>Eukaryota</taxon>
        <taxon>Sar</taxon>
        <taxon>Alveolata</taxon>
        <taxon>Apicomplexa</taxon>
        <taxon>Aconoidasida</taxon>
        <taxon>Piroplasmida</taxon>
        <taxon>Theileriidae</taxon>
        <taxon>Theileria</taxon>
    </lineage>
</organism>